<protein>
    <submittedName>
        <fullName evidence="2">Uncharacterized protein</fullName>
    </submittedName>
</protein>
<keyword evidence="1" id="KW-0812">Transmembrane</keyword>
<comment type="caution">
    <text evidence="2">The sequence shown here is derived from an EMBL/GenBank/DDBJ whole genome shotgun (WGS) entry which is preliminary data.</text>
</comment>
<proteinExistence type="predicted"/>
<evidence type="ECO:0000313" key="3">
    <source>
        <dbReference type="Proteomes" id="UP000245845"/>
    </source>
</evidence>
<keyword evidence="3" id="KW-1185">Reference proteome</keyword>
<gene>
    <name evidence="2" type="ORF">A8806_110127</name>
</gene>
<accession>A0A2Y9BKS2</accession>
<dbReference type="AlphaFoldDB" id="A0A2Y9BKS2"/>
<evidence type="ECO:0000313" key="2">
    <source>
        <dbReference type="EMBL" id="PWJ27952.1"/>
    </source>
</evidence>
<keyword evidence="1" id="KW-1133">Transmembrane helix</keyword>
<keyword evidence="1" id="KW-0472">Membrane</keyword>
<reference evidence="2 3" key="1">
    <citation type="submission" date="2018-05" db="EMBL/GenBank/DDBJ databases">
        <title>The Hungate 1000. A catalogue of reference genomes from the rumen microbiome.</title>
        <authorList>
            <person name="Kelly W."/>
        </authorList>
    </citation>
    <scope>NUCLEOTIDE SEQUENCE [LARGE SCALE GENOMIC DNA]</scope>
    <source>
        <strain evidence="2 3">NLAE-zl-C242</strain>
    </source>
</reference>
<dbReference type="EMBL" id="QGDL01000010">
    <property type="protein sequence ID" value="PWJ27952.1"/>
    <property type="molecule type" value="Genomic_DNA"/>
</dbReference>
<dbReference type="Proteomes" id="UP000245845">
    <property type="component" value="Unassembled WGS sequence"/>
</dbReference>
<organism evidence="2 3">
    <name type="scientific">Faecalicatena orotica</name>
    <dbReference type="NCBI Taxonomy" id="1544"/>
    <lineage>
        <taxon>Bacteria</taxon>
        <taxon>Bacillati</taxon>
        <taxon>Bacillota</taxon>
        <taxon>Clostridia</taxon>
        <taxon>Lachnospirales</taxon>
        <taxon>Lachnospiraceae</taxon>
        <taxon>Faecalicatena</taxon>
    </lineage>
</organism>
<name>A0A2Y9BKS2_9FIRM</name>
<sequence length="76" mass="9157">MKLKIIQRRKPRPRDRPVTCRQYRRFSYCMEASRMYPCQEFERWGQKQMSDRELMVALVETILIGVAMAAVYIRVA</sequence>
<evidence type="ECO:0000256" key="1">
    <source>
        <dbReference type="SAM" id="Phobius"/>
    </source>
</evidence>
<feature type="transmembrane region" description="Helical" evidence="1">
    <location>
        <begin position="54"/>
        <end position="73"/>
    </location>
</feature>